<dbReference type="InterPro" id="IPR046780">
    <property type="entry name" value="aBig_2"/>
</dbReference>
<reference evidence="3 4" key="1">
    <citation type="submission" date="2020-01" db="EMBL/GenBank/DDBJ databases">
        <title>Paenibacillus soybeanensis sp. nov. isolated from the nodules of soybean (Glycine max(L.) Merr).</title>
        <authorList>
            <person name="Wang H."/>
        </authorList>
    </citation>
    <scope>NUCLEOTIDE SEQUENCE [LARGE SCALE GENOMIC DNA]</scope>
    <source>
        <strain evidence="3 4">T1</strain>
    </source>
</reference>
<dbReference type="Proteomes" id="UP000665561">
    <property type="component" value="Unassembled WGS sequence"/>
</dbReference>
<dbReference type="EMBL" id="JAAAMV010000002">
    <property type="protein sequence ID" value="NBD23292.1"/>
    <property type="molecule type" value="Genomic_DNA"/>
</dbReference>
<dbReference type="Pfam" id="PF20578">
    <property type="entry name" value="aBig_2"/>
    <property type="match status" value="4"/>
</dbReference>
<proteinExistence type="predicted"/>
<evidence type="ECO:0000313" key="3">
    <source>
        <dbReference type="EMBL" id="NBD23292.1"/>
    </source>
</evidence>
<accession>A0ABW9XLH1</accession>
<feature type="domain" description="Atrophied bacterial Ig" evidence="2">
    <location>
        <begin position="188"/>
        <end position="277"/>
    </location>
</feature>
<feature type="signal peptide" evidence="1">
    <location>
        <begin position="1"/>
        <end position="23"/>
    </location>
</feature>
<feature type="chain" id="PRO_5046914599" description="Atrophied bacterial Ig domain-containing protein" evidence="1">
    <location>
        <begin position="24"/>
        <end position="470"/>
    </location>
</feature>
<dbReference type="RefSeq" id="WP_161741714.1">
    <property type="nucleotide sequence ID" value="NZ_JAAAMV010000002.1"/>
</dbReference>
<feature type="domain" description="Atrophied bacterial Ig" evidence="2">
    <location>
        <begin position="285"/>
        <end position="374"/>
    </location>
</feature>
<organism evidence="3 4">
    <name type="scientific">Paenibacillus glycinis</name>
    <dbReference type="NCBI Taxonomy" id="2697035"/>
    <lineage>
        <taxon>Bacteria</taxon>
        <taxon>Bacillati</taxon>
        <taxon>Bacillota</taxon>
        <taxon>Bacilli</taxon>
        <taxon>Bacillales</taxon>
        <taxon>Paenibacillaceae</taxon>
        <taxon>Paenibacillus</taxon>
    </lineage>
</organism>
<evidence type="ECO:0000256" key="1">
    <source>
        <dbReference type="SAM" id="SignalP"/>
    </source>
</evidence>
<feature type="domain" description="Atrophied bacterial Ig" evidence="2">
    <location>
        <begin position="91"/>
        <end position="176"/>
    </location>
</feature>
<protein>
    <recommendedName>
        <fullName evidence="2">Atrophied bacterial Ig domain-containing protein</fullName>
    </recommendedName>
</protein>
<gene>
    <name evidence="3" type="ORF">GT019_05365</name>
</gene>
<keyword evidence="1" id="KW-0732">Signal</keyword>
<evidence type="ECO:0000259" key="2">
    <source>
        <dbReference type="Pfam" id="PF20578"/>
    </source>
</evidence>
<sequence length="470" mass="48387">MKKWAIAMLVLSLFAFGGAAAYAHGGGSSGSGDAKRQQQLQSCKETVARLNQVLAKTKNEQTRALLKNMIASFKTQCEAGSSAGSQNAKKVNDDKNALAIQYLGNDSAGSVTLPLILPARGKNGSSVQWTSSNPGVISNDGLTVRRSTNSDVAVNLTAVLKFNGATASRTFRVVVKGNFPQLTDSERVAKDKAALAIGYGGSDNGGSVTQPLKSLPSKGANGSDVRWVSSLPAVVSNDGRTVNRPANGSGDAIVVFTAFIQSGGYTDVKIFTLTVKQHIPDAQRVAADKAALQIDFGGSDTAGRVTRPVDGLPARGANGSAITWNSSMPGVLSSDGKTIHRPQAGAGDTFVILTAFIASGSSADAKVFVLTVKPEFTSQEKAAADKADLAIAFKGGDNASSVTQPPGLPSKGYYGSTIVWYSSNPAVLAADGAVHRPAHGRGDAAVTLTAVLSNGSASDVRSFGVTVKQQ</sequence>
<feature type="domain" description="Atrophied bacterial Ig" evidence="2">
    <location>
        <begin position="383"/>
        <end position="470"/>
    </location>
</feature>
<keyword evidence="4" id="KW-1185">Reference proteome</keyword>
<evidence type="ECO:0000313" key="4">
    <source>
        <dbReference type="Proteomes" id="UP000665561"/>
    </source>
</evidence>
<name>A0ABW9XLH1_9BACL</name>
<comment type="caution">
    <text evidence="3">The sequence shown here is derived from an EMBL/GenBank/DDBJ whole genome shotgun (WGS) entry which is preliminary data.</text>
</comment>